<feature type="transmembrane region" description="Helical" evidence="2">
    <location>
        <begin position="12"/>
        <end position="30"/>
    </location>
</feature>
<dbReference type="InterPro" id="IPR046703">
    <property type="entry name" value="DUF6776"/>
</dbReference>
<keyword evidence="2" id="KW-0812">Transmembrane</keyword>
<sequence length="229" mass="25752">MKKTFTLTPAQALVIGVLLGLLLTSVWYAYRSNQSGNVVQQLQQDLITVQRQLQHEQAEADGLRSQLLVSESTVSGLQAQLQKSQLETSEVAERLAFYEKLLPASPSSGLNIRAFDVELQGRIVRYRIVLQRAFTAHQSFEGSIYFTAQGRQDGKAVTDVRLEVAHDTRQTDQAVNEQQSEDLTTIELKFDQFSRNVGWLSLPDDFELEALTVHVKEGQTLRASQKFVL</sequence>
<gene>
    <name evidence="3" type="ORF">H9906_02195</name>
</gene>
<reference evidence="3" key="2">
    <citation type="submission" date="2021-04" db="EMBL/GenBank/DDBJ databases">
        <authorList>
            <person name="Gilroy R."/>
        </authorList>
    </citation>
    <scope>NUCLEOTIDE SEQUENCE</scope>
    <source>
        <strain evidence="3">9264</strain>
    </source>
</reference>
<organism evidence="3 4">
    <name type="scientific">Candidatus Paenalcaligenes intestinipullorum</name>
    <dbReference type="NCBI Taxonomy" id="2838718"/>
    <lineage>
        <taxon>Bacteria</taxon>
        <taxon>Pseudomonadati</taxon>
        <taxon>Pseudomonadota</taxon>
        <taxon>Betaproteobacteria</taxon>
        <taxon>Burkholderiales</taxon>
        <taxon>Alcaligenaceae</taxon>
        <taxon>Paenalcaligenes</taxon>
    </lineage>
</organism>
<evidence type="ECO:0000313" key="3">
    <source>
        <dbReference type="EMBL" id="HJD43823.1"/>
    </source>
</evidence>
<dbReference type="Pfam" id="PF20567">
    <property type="entry name" value="DUF6776"/>
    <property type="match status" value="1"/>
</dbReference>
<reference evidence="3" key="1">
    <citation type="journal article" date="2021" name="PeerJ">
        <title>Extensive microbial diversity within the chicken gut microbiome revealed by metagenomics and culture.</title>
        <authorList>
            <person name="Gilroy R."/>
            <person name="Ravi A."/>
            <person name="Getino M."/>
            <person name="Pursley I."/>
            <person name="Horton D.L."/>
            <person name="Alikhan N.F."/>
            <person name="Baker D."/>
            <person name="Gharbi K."/>
            <person name="Hall N."/>
            <person name="Watson M."/>
            <person name="Adriaenssens E.M."/>
            <person name="Foster-Nyarko E."/>
            <person name="Jarju S."/>
            <person name="Secka A."/>
            <person name="Antonio M."/>
            <person name="Oren A."/>
            <person name="Chaudhuri R.R."/>
            <person name="La Ragione R."/>
            <person name="Hildebrand F."/>
            <person name="Pallen M.J."/>
        </authorList>
    </citation>
    <scope>NUCLEOTIDE SEQUENCE</scope>
    <source>
        <strain evidence="3">9264</strain>
    </source>
</reference>
<evidence type="ECO:0000256" key="1">
    <source>
        <dbReference type="SAM" id="Coils"/>
    </source>
</evidence>
<dbReference type="Proteomes" id="UP000823889">
    <property type="component" value="Unassembled WGS sequence"/>
</dbReference>
<evidence type="ECO:0000256" key="2">
    <source>
        <dbReference type="SAM" id="Phobius"/>
    </source>
</evidence>
<protein>
    <submittedName>
        <fullName evidence="3">Uncharacterized protein</fullName>
    </submittedName>
</protein>
<name>A0A9D2RIW5_9BURK</name>
<accession>A0A9D2RIW5</accession>
<keyword evidence="2" id="KW-0472">Membrane</keyword>
<feature type="coiled-coil region" evidence="1">
    <location>
        <begin position="39"/>
        <end position="66"/>
    </location>
</feature>
<evidence type="ECO:0000313" key="4">
    <source>
        <dbReference type="Proteomes" id="UP000823889"/>
    </source>
</evidence>
<keyword evidence="1" id="KW-0175">Coiled coil</keyword>
<comment type="caution">
    <text evidence="3">The sequence shown here is derived from an EMBL/GenBank/DDBJ whole genome shotgun (WGS) entry which is preliminary data.</text>
</comment>
<dbReference type="EMBL" id="DWUQ01000041">
    <property type="protein sequence ID" value="HJD43823.1"/>
    <property type="molecule type" value="Genomic_DNA"/>
</dbReference>
<dbReference type="AlphaFoldDB" id="A0A9D2RIW5"/>
<proteinExistence type="predicted"/>
<keyword evidence="2" id="KW-1133">Transmembrane helix</keyword>